<evidence type="ECO:0000313" key="11">
    <source>
        <dbReference type="Proteomes" id="UP000226080"/>
    </source>
</evidence>
<keyword evidence="2 8" id="KW-0474">Menaquinone biosynthesis</keyword>
<feature type="transmembrane region" description="Helical" evidence="8">
    <location>
        <begin position="280"/>
        <end position="299"/>
    </location>
</feature>
<dbReference type="CDD" id="cd13962">
    <property type="entry name" value="PT_UbiA_UBIAD1"/>
    <property type="match status" value="1"/>
</dbReference>
<evidence type="ECO:0000313" key="10">
    <source>
        <dbReference type="EMBL" id="PHO19677.1"/>
    </source>
</evidence>
<comment type="catalytic activity">
    <reaction evidence="8">
        <text>an all-trans-polyprenyl diphosphate + 1,4-dihydroxy-2-naphthoate + H(+) = a 2-demethylmenaquinol + CO2 + diphosphate</text>
        <dbReference type="Rhea" id="RHEA:26478"/>
        <dbReference type="Rhea" id="RHEA-COMP:9563"/>
        <dbReference type="Rhea" id="RHEA-COMP:9564"/>
        <dbReference type="ChEBI" id="CHEBI:11173"/>
        <dbReference type="ChEBI" id="CHEBI:15378"/>
        <dbReference type="ChEBI" id="CHEBI:16526"/>
        <dbReference type="ChEBI" id="CHEBI:33019"/>
        <dbReference type="ChEBI" id="CHEBI:55437"/>
        <dbReference type="ChEBI" id="CHEBI:58914"/>
        <dbReference type="EC" id="2.5.1.74"/>
    </reaction>
</comment>
<gene>
    <name evidence="8" type="primary">menA</name>
    <name evidence="10" type="ORF">CQR80_10960</name>
</gene>
<evidence type="ECO:0000256" key="7">
    <source>
        <dbReference type="ARBA" id="ARBA00023136"/>
    </source>
</evidence>
<comment type="function">
    <text evidence="8">Conversion of 1,4-dihydroxy-2-naphthoate (DHNA) to demethylmenaquinone (DMK).</text>
</comment>
<dbReference type="EC" id="2.5.1.74" evidence="8 9"/>
<evidence type="ECO:0000256" key="3">
    <source>
        <dbReference type="ARBA" id="ARBA00022475"/>
    </source>
</evidence>
<evidence type="ECO:0000256" key="8">
    <source>
        <dbReference type="HAMAP-Rule" id="MF_01937"/>
    </source>
</evidence>
<feature type="transmembrane region" description="Helical" evidence="8">
    <location>
        <begin position="42"/>
        <end position="60"/>
    </location>
</feature>
<reference evidence="10 11" key="1">
    <citation type="submission" date="2017-10" db="EMBL/GenBank/DDBJ databases">
        <title>Draft genome sequences of Aggregatibacter actinomycetemcomitans strains 310a and 310b.</title>
        <authorList>
            <person name="May A.C."/>
            <person name="Ohta H."/>
            <person name="Maeda H."/>
            <person name="Kokeguchi S."/>
            <person name="Cugini C."/>
        </authorList>
    </citation>
    <scope>NUCLEOTIDE SEQUENCE [LARGE SCALE GENOMIC DNA]</scope>
    <source>
        <strain evidence="10 11">310b</strain>
    </source>
</reference>
<feature type="transmembrane region" description="Helical" evidence="8">
    <location>
        <begin position="249"/>
        <end position="268"/>
    </location>
</feature>
<evidence type="ECO:0000256" key="9">
    <source>
        <dbReference type="NCBIfam" id="TIGR00751"/>
    </source>
</evidence>
<name>A0A2G1DME4_AGGAC</name>
<sequence>MTKNTIKMWIETARPKTLPLALATILTGSALAYWAGSFHWGVTVLCLLTTLFLQILSNFANDYGDHQKGSDTAERIGPLRGIQQGAISAAQLKNGLYLMIALSFVCGAILIGTAYQNLSDLIAFSVLGVLAIIAAITYTVGSKPYGYLGLGDISVLIFFGLLGVGGTYYLQVHTFSAEILLPAVASGLLATAVLNINNLRDIEQDRKAGKNTLAVRLGAQNGRIYHCVLLAVAALFYLFFAIMNFRHPLSFVFLLTYPLLLKHALFVFSHKEPTALRPMLAQMSLLALLINGLFSFGLLPG</sequence>
<dbReference type="Proteomes" id="UP000226080">
    <property type="component" value="Unassembled WGS sequence"/>
</dbReference>
<dbReference type="EMBL" id="PCGW01000029">
    <property type="protein sequence ID" value="PHO19677.1"/>
    <property type="molecule type" value="Genomic_DNA"/>
</dbReference>
<comment type="similarity">
    <text evidence="8">Belongs to the MenA family. Type 1 subfamily.</text>
</comment>
<comment type="subcellular location">
    <subcellularLocation>
        <location evidence="8">Cell membrane</location>
        <topology evidence="8">Multi-pass membrane protein</topology>
    </subcellularLocation>
    <subcellularLocation>
        <location evidence="1">Membrane</location>
        <topology evidence="1">Multi-pass membrane protein</topology>
    </subcellularLocation>
</comment>
<evidence type="ECO:0000256" key="5">
    <source>
        <dbReference type="ARBA" id="ARBA00022692"/>
    </source>
</evidence>
<dbReference type="NCBIfam" id="TIGR00751">
    <property type="entry name" value="menA"/>
    <property type="match status" value="1"/>
</dbReference>
<dbReference type="RefSeq" id="WP_033002008.1">
    <property type="nucleotide sequence ID" value="NZ_CP043004.1"/>
</dbReference>
<evidence type="ECO:0000256" key="6">
    <source>
        <dbReference type="ARBA" id="ARBA00022989"/>
    </source>
</evidence>
<feature type="transmembrane region" description="Helical" evidence="8">
    <location>
        <begin position="175"/>
        <end position="196"/>
    </location>
</feature>
<dbReference type="InterPro" id="IPR000537">
    <property type="entry name" value="UbiA_prenyltransferase"/>
</dbReference>
<comment type="caution">
    <text evidence="10">The sequence shown here is derived from an EMBL/GenBank/DDBJ whole genome shotgun (WGS) entry which is preliminary data.</text>
</comment>
<proteinExistence type="inferred from homology"/>
<dbReference type="PANTHER" id="PTHR13929:SF0">
    <property type="entry name" value="UBIA PRENYLTRANSFERASE DOMAIN-CONTAINING PROTEIN 1"/>
    <property type="match status" value="1"/>
</dbReference>
<accession>A0A2G1DME4</accession>
<evidence type="ECO:0000256" key="4">
    <source>
        <dbReference type="ARBA" id="ARBA00022679"/>
    </source>
</evidence>
<organism evidence="10 11">
    <name type="scientific">Aggregatibacter actinomycetemcomitans</name>
    <name type="common">Actinobacillus actinomycetemcomitans</name>
    <name type="synonym">Haemophilus actinomycetemcomitans</name>
    <dbReference type="NCBI Taxonomy" id="714"/>
    <lineage>
        <taxon>Bacteria</taxon>
        <taxon>Pseudomonadati</taxon>
        <taxon>Pseudomonadota</taxon>
        <taxon>Gammaproteobacteria</taxon>
        <taxon>Pasteurellales</taxon>
        <taxon>Pasteurellaceae</taxon>
        <taxon>Aggregatibacter</taxon>
    </lineage>
</organism>
<keyword evidence="5 8" id="KW-0812">Transmembrane</keyword>
<keyword evidence="11" id="KW-1185">Reference proteome</keyword>
<dbReference type="NCBIfam" id="NF004750">
    <property type="entry name" value="PRK06080.1-2"/>
    <property type="match status" value="1"/>
</dbReference>
<dbReference type="InterPro" id="IPR004657">
    <property type="entry name" value="MenA"/>
</dbReference>
<dbReference type="Pfam" id="PF01040">
    <property type="entry name" value="UbiA"/>
    <property type="match status" value="1"/>
</dbReference>
<feature type="transmembrane region" description="Helical" evidence="8">
    <location>
        <begin position="96"/>
        <end position="115"/>
    </location>
</feature>
<keyword evidence="4 8" id="KW-0808">Transferase</keyword>
<keyword evidence="7 8" id="KW-0472">Membrane</keyword>
<evidence type="ECO:0000256" key="1">
    <source>
        <dbReference type="ARBA" id="ARBA00004141"/>
    </source>
</evidence>
<keyword evidence="3 8" id="KW-1003">Cell membrane</keyword>
<dbReference type="NCBIfam" id="NF004751">
    <property type="entry name" value="PRK06080.1-3"/>
    <property type="match status" value="1"/>
</dbReference>
<dbReference type="PIRSF" id="PIRSF005355">
    <property type="entry name" value="UBIAD1"/>
    <property type="match status" value="1"/>
</dbReference>
<dbReference type="PANTHER" id="PTHR13929">
    <property type="entry name" value="1,4-DIHYDROXY-2-NAPHTHOATE OCTAPRENYLTRANSFERASE"/>
    <property type="match status" value="1"/>
</dbReference>
<dbReference type="Gene3D" id="1.10.357.140">
    <property type="entry name" value="UbiA prenyltransferase"/>
    <property type="match status" value="1"/>
</dbReference>
<feature type="transmembrane region" description="Helical" evidence="8">
    <location>
        <begin position="224"/>
        <end position="243"/>
    </location>
</feature>
<protein>
    <recommendedName>
        <fullName evidence="8 9">1,4-dihydroxy-2-naphthoate octaprenyltransferase</fullName>
        <shortName evidence="8">DHNA-octaprenyltransferase</shortName>
        <ecNumber evidence="8 9">2.5.1.74</ecNumber>
    </recommendedName>
</protein>
<dbReference type="HAMAP" id="MF_01937">
    <property type="entry name" value="MenA_1"/>
    <property type="match status" value="1"/>
</dbReference>
<comment type="pathway">
    <text evidence="8">Quinol/quinone metabolism; menaquinone biosynthesis; menaquinol from 1,4-dihydroxy-2-naphthoate: step 1/2.</text>
</comment>
<feature type="transmembrane region" description="Helical" evidence="8">
    <location>
        <begin position="121"/>
        <end position="140"/>
    </location>
</feature>
<dbReference type="InterPro" id="IPR044878">
    <property type="entry name" value="UbiA_sf"/>
</dbReference>
<dbReference type="InterPro" id="IPR026046">
    <property type="entry name" value="UBIAD1"/>
</dbReference>
<evidence type="ECO:0000256" key="2">
    <source>
        <dbReference type="ARBA" id="ARBA00022428"/>
    </source>
</evidence>
<keyword evidence="6 8" id="KW-1133">Transmembrane helix</keyword>
<dbReference type="Gene3D" id="1.20.120.1780">
    <property type="entry name" value="UbiA prenyltransferase"/>
    <property type="match status" value="1"/>
</dbReference>
<feature type="transmembrane region" description="Helical" evidence="8">
    <location>
        <begin position="147"/>
        <end position="169"/>
    </location>
</feature>